<dbReference type="PANTHER" id="PTHR42793">
    <property type="entry name" value="COA BINDING DOMAIN CONTAINING PROTEIN"/>
    <property type="match status" value="1"/>
</dbReference>
<dbReference type="PANTHER" id="PTHR42793:SF1">
    <property type="entry name" value="PEPTIDYL-LYSINE N-ACETYLTRANSFERASE PATZ"/>
    <property type="match status" value="1"/>
</dbReference>
<dbReference type="InterPro" id="IPR036291">
    <property type="entry name" value="NAD(P)-bd_dom_sf"/>
</dbReference>
<dbReference type="GO" id="GO:0043758">
    <property type="term" value="F:acetate-CoA ligase (ADP-forming) activity"/>
    <property type="evidence" value="ECO:0007669"/>
    <property type="project" value="InterPro"/>
</dbReference>
<dbReference type="GO" id="GO:0046872">
    <property type="term" value="F:metal ion binding"/>
    <property type="evidence" value="ECO:0007669"/>
    <property type="project" value="InterPro"/>
</dbReference>
<keyword evidence="5" id="KW-1185">Reference proteome</keyword>
<dbReference type="PROSITE" id="PS50975">
    <property type="entry name" value="ATP_GRASP"/>
    <property type="match status" value="1"/>
</dbReference>
<dbReference type="OrthoDB" id="190266at2"/>
<dbReference type="Pfam" id="PF19045">
    <property type="entry name" value="Ligase_CoA_2"/>
    <property type="match status" value="1"/>
</dbReference>
<dbReference type="InterPro" id="IPR011761">
    <property type="entry name" value="ATP-grasp"/>
</dbReference>
<dbReference type="KEGG" id="eke:EK0264_13965"/>
<dbReference type="SMART" id="SM00881">
    <property type="entry name" value="CoA_binding"/>
    <property type="match status" value="1"/>
</dbReference>
<dbReference type="SUPFAM" id="SSF56059">
    <property type="entry name" value="Glutathione synthetase ATP-binding domain-like"/>
    <property type="match status" value="1"/>
</dbReference>
<dbReference type="Gene3D" id="3.40.50.720">
    <property type="entry name" value="NAD(P)-binding Rossmann-like Domain"/>
    <property type="match status" value="1"/>
</dbReference>
<reference evidence="4 5" key="1">
    <citation type="journal article" date="2018" name="Int. J. Syst. Evol. Microbiol.">
        <title>Epidermidibacterium keratini gen. nov., sp. nov., a member of the family Sporichthyaceae, isolated from keratin epidermis.</title>
        <authorList>
            <person name="Lee D.G."/>
            <person name="Trujillo M.E."/>
            <person name="Kang S."/>
            <person name="Nam J.J."/>
            <person name="Kim Y.J."/>
        </authorList>
    </citation>
    <scope>NUCLEOTIDE SEQUENCE [LARGE SCALE GENOMIC DNA]</scope>
    <source>
        <strain evidence="4 5">EPI-7</strain>
    </source>
</reference>
<dbReference type="RefSeq" id="WP_159546418.1">
    <property type="nucleotide sequence ID" value="NZ_CP047156.1"/>
</dbReference>
<evidence type="ECO:0000256" key="2">
    <source>
        <dbReference type="PROSITE-ProRule" id="PRU00409"/>
    </source>
</evidence>
<evidence type="ECO:0000313" key="4">
    <source>
        <dbReference type="EMBL" id="QHC01281.1"/>
    </source>
</evidence>
<evidence type="ECO:0000256" key="1">
    <source>
        <dbReference type="ARBA" id="ARBA00060888"/>
    </source>
</evidence>
<dbReference type="Gene3D" id="3.40.50.261">
    <property type="entry name" value="Succinyl-CoA synthetase domains"/>
    <property type="match status" value="2"/>
</dbReference>
<dbReference type="Pfam" id="PF13607">
    <property type="entry name" value="Succ_CoA_lig"/>
    <property type="match status" value="1"/>
</dbReference>
<dbReference type="Gene3D" id="3.30.1490.20">
    <property type="entry name" value="ATP-grasp fold, A domain"/>
    <property type="match status" value="1"/>
</dbReference>
<gene>
    <name evidence="4" type="ORF">EK0264_13965</name>
</gene>
<dbReference type="InterPro" id="IPR043938">
    <property type="entry name" value="Ligase_CoA_dom"/>
</dbReference>
<sequence>MKDLSSFFRPKSVALVGATEKSGWSAATYANLISNAFPGDVFLLNPKGAVVHGVQTFASFADVPGQVDLAYVMTPIDAVIPVMEAGARQGVRNYVVLTSGYGEVGAEGAAKERELVDFAAANDLIVLGPNGNGFINATDSITPYGLPIPKPLLAGSVGVVLQSGALASSVLSFAHARSIGLSFLTSMGNESIISVTDVVAHLVDDPQTKCIALFLESIRYPDEFIAVAQAARDAGKPIVALKIGRSAKASRTAQAHTGALVGDDRTVDAVFEQLGILRVASVEDLLTTASLLAEVGPLPGRRLGVVTPSGGASEIISDRAMDEGLDLVDFAEQTTAKLVEILPDFASANNPLDVTGYVLLDRTLLGRAMEVVVADPGVDVTMLLSELPRAVPPDMDGAVEMWRANAARIEQASTPVVAVSTCLTDINEVGREIRERSGFPLVLGGIEHAMTAIGNAVRYPELVRTAGEPPIPPLAQLNAIDAERTGVWGEQRSAEQLRRAGVPVVPAELVDSADEAVRAADAVGYPVVLKIAGDEIAHKSDIGGVRLALADADAVRTAYDEMLAAVQVAGVKSRTVLVQPMRPLGTELLVGVVRDPVWGLTLAIALGGVWVELMDDSVLRVLPVSAASIRGALEKLRGIDALKGARGAQPVDLDALVEVIGRVVALAQALGEELESLEINPLRVSGGEIEALDALITWR</sequence>
<dbReference type="InterPro" id="IPR032875">
    <property type="entry name" value="Succ_CoA_lig_flav_dom"/>
</dbReference>
<dbReference type="SUPFAM" id="SSF51735">
    <property type="entry name" value="NAD(P)-binding Rossmann-fold domains"/>
    <property type="match status" value="1"/>
</dbReference>
<dbReference type="Proteomes" id="UP000463857">
    <property type="component" value="Chromosome"/>
</dbReference>
<feature type="domain" description="ATP-grasp" evidence="3">
    <location>
        <begin position="494"/>
        <end position="530"/>
    </location>
</feature>
<organism evidence="4 5">
    <name type="scientific">Epidermidibacterium keratini</name>
    <dbReference type="NCBI Taxonomy" id="1891644"/>
    <lineage>
        <taxon>Bacteria</taxon>
        <taxon>Bacillati</taxon>
        <taxon>Actinomycetota</taxon>
        <taxon>Actinomycetes</taxon>
        <taxon>Sporichthyales</taxon>
        <taxon>Sporichthyaceae</taxon>
        <taxon>Epidermidibacterium</taxon>
    </lineage>
</organism>
<dbReference type="EMBL" id="CP047156">
    <property type="protein sequence ID" value="QHC01281.1"/>
    <property type="molecule type" value="Genomic_DNA"/>
</dbReference>
<dbReference type="InterPro" id="IPR013815">
    <property type="entry name" value="ATP_grasp_subdomain_1"/>
</dbReference>
<dbReference type="InterPro" id="IPR016102">
    <property type="entry name" value="Succinyl-CoA_synth-like"/>
</dbReference>
<dbReference type="GO" id="GO:0005524">
    <property type="term" value="F:ATP binding"/>
    <property type="evidence" value="ECO:0007669"/>
    <property type="project" value="UniProtKB-UniRule"/>
</dbReference>
<dbReference type="AlphaFoldDB" id="A0A7L4YPS9"/>
<keyword evidence="2" id="KW-0067">ATP-binding</keyword>
<dbReference type="FunFam" id="3.30.1490.20:FF:000020">
    <property type="entry name" value="Protein lysine acetyltransferase"/>
    <property type="match status" value="1"/>
</dbReference>
<keyword evidence="2" id="KW-0547">Nucleotide-binding</keyword>
<comment type="similarity">
    <text evidence="1">In the N-terminal section; belongs to the acetate CoA ligase alpha subunit family.</text>
</comment>
<evidence type="ECO:0000259" key="3">
    <source>
        <dbReference type="PROSITE" id="PS50975"/>
    </source>
</evidence>
<dbReference type="Pfam" id="PF13549">
    <property type="entry name" value="ATP-grasp_5"/>
    <property type="match status" value="1"/>
</dbReference>
<evidence type="ECO:0000313" key="5">
    <source>
        <dbReference type="Proteomes" id="UP000463857"/>
    </source>
</evidence>
<dbReference type="InterPro" id="IPR003781">
    <property type="entry name" value="CoA-bd"/>
</dbReference>
<dbReference type="Gene3D" id="3.30.470.20">
    <property type="entry name" value="ATP-grasp fold, B domain"/>
    <property type="match status" value="1"/>
</dbReference>
<dbReference type="SUPFAM" id="SSF52210">
    <property type="entry name" value="Succinyl-CoA synthetase domains"/>
    <property type="match status" value="2"/>
</dbReference>
<dbReference type="InParanoid" id="A0A7L4YPS9"/>
<proteinExistence type="inferred from homology"/>
<protein>
    <submittedName>
        <fullName evidence="4">CoA-binding protein</fullName>
    </submittedName>
</protein>
<dbReference type="Pfam" id="PF13380">
    <property type="entry name" value="CoA_binding_2"/>
    <property type="match status" value="1"/>
</dbReference>
<accession>A0A7L4YPS9</accession>
<name>A0A7L4YPS9_9ACTN</name>